<evidence type="ECO:0000256" key="17">
    <source>
        <dbReference type="PIRSR" id="PIRSR006769-3"/>
    </source>
</evidence>
<feature type="active site" description="Proton donor" evidence="15">
    <location>
        <position position="46"/>
    </location>
</feature>
<dbReference type="PANTHER" id="PTHR38011:SF7">
    <property type="entry name" value="2,5-DIAMINO-6-RIBOSYLAMINO-4(3H)-PYRIMIDINONE 5'-PHOSPHATE REDUCTASE"/>
    <property type="match status" value="1"/>
</dbReference>
<evidence type="ECO:0000256" key="13">
    <source>
        <dbReference type="ARBA" id="ARBA00049886"/>
    </source>
</evidence>
<feature type="binding site" evidence="16">
    <location>
        <position position="164"/>
    </location>
    <ligand>
        <name>NADP(+)</name>
        <dbReference type="ChEBI" id="CHEBI:58349"/>
    </ligand>
</feature>
<name>A0A2V1HZS4_9MICO</name>
<evidence type="ECO:0000256" key="3">
    <source>
        <dbReference type="ARBA" id="ARBA00004910"/>
    </source>
</evidence>
<accession>A0A2V1HZS4</accession>
<dbReference type="InterPro" id="IPR024072">
    <property type="entry name" value="DHFR-like_dom_sf"/>
</dbReference>
<evidence type="ECO:0000313" key="19">
    <source>
        <dbReference type="EMBL" id="PVZ96364.1"/>
    </source>
</evidence>
<dbReference type="Gene3D" id="3.40.140.10">
    <property type="entry name" value="Cytidine Deaminase, domain 2"/>
    <property type="match status" value="1"/>
</dbReference>
<comment type="catalytic activity">
    <reaction evidence="12 14">
        <text>5-amino-6-(5-phospho-D-ribitylamino)uracil + NADP(+) = 5-amino-6-(5-phospho-D-ribosylamino)uracil + NADPH + H(+)</text>
        <dbReference type="Rhea" id="RHEA:17845"/>
        <dbReference type="ChEBI" id="CHEBI:15378"/>
        <dbReference type="ChEBI" id="CHEBI:57783"/>
        <dbReference type="ChEBI" id="CHEBI:58349"/>
        <dbReference type="ChEBI" id="CHEBI:58421"/>
        <dbReference type="ChEBI" id="CHEBI:58453"/>
        <dbReference type="EC" id="1.1.1.193"/>
    </reaction>
</comment>
<comment type="cofactor">
    <cofactor evidence="14 17">
        <name>Zn(2+)</name>
        <dbReference type="ChEBI" id="CHEBI:29105"/>
    </cofactor>
    <text evidence="14 17">Binds 1 zinc ion.</text>
</comment>
<dbReference type="NCBIfam" id="TIGR00326">
    <property type="entry name" value="eubact_ribD"/>
    <property type="match status" value="1"/>
</dbReference>
<evidence type="ECO:0000256" key="4">
    <source>
        <dbReference type="ARBA" id="ARBA00005259"/>
    </source>
</evidence>
<dbReference type="InterPro" id="IPR016192">
    <property type="entry name" value="APOBEC/CMP_deaminase_Zn-bd"/>
</dbReference>
<evidence type="ECO:0000256" key="16">
    <source>
        <dbReference type="PIRSR" id="PIRSR006769-2"/>
    </source>
</evidence>
<comment type="similarity">
    <text evidence="5 14">In the C-terminal section; belongs to the HTP reductase family.</text>
</comment>
<evidence type="ECO:0000256" key="1">
    <source>
        <dbReference type="ARBA" id="ARBA00002151"/>
    </source>
</evidence>
<keyword evidence="9 14" id="KW-0521">NADP</keyword>
<feature type="binding site" evidence="17">
    <location>
        <position position="70"/>
    </location>
    <ligand>
        <name>Zn(2+)</name>
        <dbReference type="ChEBI" id="CHEBI:29105"/>
        <note>catalytic</note>
    </ligand>
</feature>
<dbReference type="PROSITE" id="PS00903">
    <property type="entry name" value="CYT_DCMP_DEAMINASES_1"/>
    <property type="match status" value="1"/>
</dbReference>
<evidence type="ECO:0000259" key="18">
    <source>
        <dbReference type="PROSITE" id="PS51747"/>
    </source>
</evidence>
<comment type="catalytic activity">
    <reaction evidence="13 14">
        <text>2,5-diamino-6-hydroxy-4-(5-phosphoribosylamino)-pyrimidine + H2O + H(+) = 5-amino-6-(5-phospho-D-ribosylamino)uracil + NH4(+)</text>
        <dbReference type="Rhea" id="RHEA:21868"/>
        <dbReference type="ChEBI" id="CHEBI:15377"/>
        <dbReference type="ChEBI" id="CHEBI:15378"/>
        <dbReference type="ChEBI" id="CHEBI:28938"/>
        <dbReference type="ChEBI" id="CHEBI:58453"/>
        <dbReference type="ChEBI" id="CHEBI:58614"/>
        <dbReference type="EC" id="3.5.4.26"/>
    </reaction>
</comment>
<dbReference type="SUPFAM" id="SSF53927">
    <property type="entry name" value="Cytidine deaminase-like"/>
    <property type="match status" value="1"/>
</dbReference>
<feature type="binding site" evidence="16">
    <location>
        <position position="198"/>
    </location>
    <ligand>
        <name>substrate</name>
    </ligand>
</feature>
<dbReference type="Proteomes" id="UP000244893">
    <property type="component" value="Unassembled WGS sequence"/>
</dbReference>
<dbReference type="InterPro" id="IPR002125">
    <property type="entry name" value="CMP_dCMP_dom"/>
</dbReference>
<feature type="binding site" evidence="16">
    <location>
        <position position="194"/>
    </location>
    <ligand>
        <name>NADP(+)</name>
        <dbReference type="ChEBI" id="CHEBI:58349"/>
    </ligand>
</feature>
<feature type="binding site" evidence="17">
    <location>
        <position position="79"/>
    </location>
    <ligand>
        <name>Zn(2+)</name>
        <dbReference type="ChEBI" id="CHEBI:29105"/>
        <note>catalytic</note>
    </ligand>
</feature>
<dbReference type="EC" id="3.5.4.26" evidence="14"/>
<feature type="binding site" evidence="17">
    <location>
        <position position="44"/>
    </location>
    <ligand>
        <name>Zn(2+)</name>
        <dbReference type="ChEBI" id="CHEBI:29105"/>
        <note>catalytic</note>
    </ligand>
</feature>
<dbReference type="InterPro" id="IPR004794">
    <property type="entry name" value="Eubact_RibD"/>
</dbReference>
<feature type="binding site" evidence="16">
    <location>
        <position position="178"/>
    </location>
    <ligand>
        <name>substrate</name>
    </ligand>
</feature>
<dbReference type="UniPathway" id="UPA00275">
    <property type="reaction ID" value="UER00401"/>
</dbReference>
<dbReference type="Pfam" id="PF01872">
    <property type="entry name" value="RibD_C"/>
    <property type="match status" value="1"/>
</dbReference>
<keyword evidence="20" id="KW-1185">Reference proteome</keyword>
<feature type="binding site" evidence="16">
    <location>
        <position position="190"/>
    </location>
    <ligand>
        <name>NADP(+)</name>
        <dbReference type="ChEBI" id="CHEBI:58349"/>
    </ligand>
</feature>
<comment type="pathway">
    <text evidence="3 14">Cofactor biosynthesis; riboflavin biosynthesis; 5-amino-6-(D-ribitylamino)uracil from GTP: step 3/4.</text>
</comment>
<evidence type="ECO:0000256" key="2">
    <source>
        <dbReference type="ARBA" id="ARBA00004882"/>
    </source>
</evidence>
<evidence type="ECO:0000256" key="5">
    <source>
        <dbReference type="ARBA" id="ARBA00007417"/>
    </source>
</evidence>
<dbReference type="EMBL" id="QEOP01000001">
    <property type="protein sequence ID" value="PVZ96364.1"/>
    <property type="molecule type" value="Genomic_DNA"/>
</dbReference>
<evidence type="ECO:0000256" key="12">
    <source>
        <dbReference type="ARBA" id="ARBA00049861"/>
    </source>
</evidence>
<dbReference type="GO" id="GO:0008835">
    <property type="term" value="F:diaminohydroxyphosphoribosylaminopyrimidine deaminase activity"/>
    <property type="evidence" value="ECO:0007669"/>
    <property type="project" value="UniProtKB-EC"/>
</dbReference>
<dbReference type="Pfam" id="PF00383">
    <property type="entry name" value="dCMP_cyt_deam_1"/>
    <property type="match status" value="1"/>
</dbReference>
<reference evidence="19 20" key="1">
    <citation type="submission" date="2018-05" db="EMBL/GenBank/DDBJ databases">
        <title>Amnibacterium sp. M8JJ-5, whole genome shotgun sequence.</title>
        <authorList>
            <person name="Tuo L."/>
        </authorList>
    </citation>
    <scope>NUCLEOTIDE SEQUENCE [LARGE SCALE GENOMIC DNA]</scope>
    <source>
        <strain evidence="19 20">M8JJ-5</strain>
    </source>
</reference>
<dbReference type="PANTHER" id="PTHR38011">
    <property type="entry name" value="DIHYDROFOLATE REDUCTASE FAMILY PROTEIN (AFU_ORTHOLOGUE AFUA_8G06820)"/>
    <property type="match status" value="1"/>
</dbReference>
<evidence type="ECO:0000256" key="14">
    <source>
        <dbReference type="PIRNR" id="PIRNR006769"/>
    </source>
</evidence>
<dbReference type="PIRSF" id="PIRSF006769">
    <property type="entry name" value="RibD"/>
    <property type="match status" value="1"/>
</dbReference>
<dbReference type="OrthoDB" id="9800865at2"/>
<keyword evidence="10 14" id="KW-0560">Oxidoreductase</keyword>
<evidence type="ECO:0000256" key="7">
    <source>
        <dbReference type="ARBA" id="ARBA00022723"/>
    </source>
</evidence>
<dbReference type="InterPro" id="IPR002734">
    <property type="entry name" value="RibDG_C"/>
</dbReference>
<dbReference type="EC" id="1.1.1.193" evidence="14"/>
<evidence type="ECO:0000256" key="10">
    <source>
        <dbReference type="ARBA" id="ARBA00023002"/>
    </source>
</evidence>
<gene>
    <name evidence="19" type="primary">ribD</name>
    <name evidence="19" type="ORF">DDQ50_04885</name>
</gene>
<comment type="similarity">
    <text evidence="4 14">In the N-terminal section; belongs to the cytidine and deoxycytidylate deaminase family.</text>
</comment>
<feature type="domain" description="CMP/dCMP-type deaminase" evidence="18">
    <location>
        <begin position="1"/>
        <end position="117"/>
    </location>
</feature>
<evidence type="ECO:0000313" key="20">
    <source>
        <dbReference type="Proteomes" id="UP000244893"/>
    </source>
</evidence>
<feature type="binding site" evidence="16">
    <location>
        <position position="261"/>
    </location>
    <ligand>
        <name>substrate</name>
    </ligand>
</feature>
<keyword evidence="14" id="KW-0378">Hydrolase</keyword>
<comment type="function">
    <text evidence="1 14">Converts 2,5-diamino-6-(ribosylamino)-4(3h)-pyrimidinone 5'-phosphate into 5-amino-6-(ribosylamino)-2,4(1h,3h)-pyrimidinedione 5'-phosphate.</text>
</comment>
<evidence type="ECO:0000256" key="8">
    <source>
        <dbReference type="ARBA" id="ARBA00022833"/>
    </source>
</evidence>
<dbReference type="GO" id="GO:0008270">
    <property type="term" value="F:zinc ion binding"/>
    <property type="evidence" value="ECO:0007669"/>
    <property type="project" value="InterPro"/>
</dbReference>
<organism evidence="19 20">
    <name type="scientific">Amnibacterium flavum</name>
    <dbReference type="NCBI Taxonomy" id="2173173"/>
    <lineage>
        <taxon>Bacteria</taxon>
        <taxon>Bacillati</taxon>
        <taxon>Actinomycetota</taxon>
        <taxon>Actinomycetes</taxon>
        <taxon>Micrococcales</taxon>
        <taxon>Microbacteriaceae</taxon>
        <taxon>Amnibacterium</taxon>
    </lineage>
</organism>
<dbReference type="SUPFAM" id="SSF53597">
    <property type="entry name" value="Dihydrofolate reductase-like"/>
    <property type="match status" value="1"/>
</dbReference>
<keyword evidence="7 14" id="KW-0479">Metal-binding</keyword>
<dbReference type="Gene3D" id="3.40.430.10">
    <property type="entry name" value="Dihydrofolate Reductase, subunit A"/>
    <property type="match status" value="2"/>
</dbReference>
<evidence type="ECO:0000256" key="6">
    <source>
        <dbReference type="ARBA" id="ARBA00022619"/>
    </source>
</evidence>
<evidence type="ECO:0000256" key="11">
    <source>
        <dbReference type="ARBA" id="ARBA00023268"/>
    </source>
</evidence>
<comment type="pathway">
    <text evidence="2 14">Cofactor biosynthesis; riboflavin biosynthesis; 5-amino-6-(D-ribitylamino)uracil from GTP: step 2/4.</text>
</comment>
<evidence type="ECO:0000256" key="9">
    <source>
        <dbReference type="ARBA" id="ARBA00022857"/>
    </source>
</evidence>
<dbReference type="GO" id="GO:0008703">
    <property type="term" value="F:5-amino-6-(5-phosphoribosylamino)uracil reductase activity"/>
    <property type="evidence" value="ECO:0007669"/>
    <property type="project" value="UniProtKB-EC"/>
</dbReference>
<dbReference type="GO" id="GO:0009231">
    <property type="term" value="P:riboflavin biosynthetic process"/>
    <property type="evidence" value="ECO:0007669"/>
    <property type="project" value="UniProtKB-UniPathway"/>
</dbReference>
<feature type="binding site" evidence="16">
    <location>
        <position position="162"/>
    </location>
    <ligand>
        <name>substrate</name>
    </ligand>
</feature>
<evidence type="ECO:0000256" key="15">
    <source>
        <dbReference type="PIRSR" id="PIRSR006769-1"/>
    </source>
</evidence>
<keyword evidence="8 14" id="KW-0862">Zinc</keyword>
<feature type="binding site" evidence="16">
    <location>
        <position position="201"/>
    </location>
    <ligand>
        <name>substrate</name>
    </ligand>
</feature>
<sequence>MSRALELALRGPAWAENPQVGAVILDSDGRILSEGWHRGVGTAHAEVDALSRLARGEARGTTAVVTLEPCNHTGHTGPCSVALIEAGVARVVYAMADPNDVAAGGAERLRNAGVEVISDVLADRAAELLHGWTTAVRLGRPYVTVKWGSSLDGRIAAADGSSQWITGPEARADVHLRRAAAGAIVAGTGTVLADDPRLTARGSDGDLADGQPLAVVFGRRDVPADAAVREHPRGFVQFDGRDPAGHLAELWDRGIRSVFVEGGPTVAAALARAGLVDEYLLYLAPVLIGGPRLAFDDLGVATLGEAQRLDLVSVDRLGGDLRIIARPTAHADGPASDTNG</sequence>
<keyword evidence="6 14" id="KW-0686">Riboflavin biosynthesis</keyword>
<dbReference type="CDD" id="cd01284">
    <property type="entry name" value="Riboflavin_deaminase-reductase"/>
    <property type="match status" value="1"/>
</dbReference>
<dbReference type="PROSITE" id="PS51747">
    <property type="entry name" value="CYT_DCMP_DEAMINASES_2"/>
    <property type="match status" value="1"/>
</dbReference>
<dbReference type="AlphaFoldDB" id="A0A2V1HZS4"/>
<proteinExistence type="inferred from homology"/>
<comment type="caution">
    <text evidence="19">The sequence shown here is derived from an EMBL/GenBank/DDBJ whole genome shotgun (WGS) entry which is preliminary data.</text>
</comment>
<dbReference type="InterPro" id="IPR016193">
    <property type="entry name" value="Cytidine_deaminase-like"/>
</dbReference>
<feature type="binding site" evidence="16">
    <location>
        <begin position="263"/>
        <end position="269"/>
    </location>
    <ligand>
        <name>NADP(+)</name>
        <dbReference type="ChEBI" id="CHEBI:58349"/>
    </ligand>
</feature>
<keyword evidence="11" id="KW-0511">Multifunctional enzyme</keyword>
<feature type="binding site" evidence="16">
    <location>
        <position position="148"/>
    </location>
    <ligand>
        <name>NADP(+)</name>
        <dbReference type="ChEBI" id="CHEBI:58349"/>
    </ligand>
</feature>
<protein>
    <recommendedName>
        <fullName evidence="14">Riboflavin biosynthesis protein RibD</fullName>
    </recommendedName>
    <domain>
        <recommendedName>
            <fullName evidence="14">Diaminohydroxyphosphoribosylaminopyrimidine deaminase</fullName>
            <shortName evidence="14">DRAP deaminase</shortName>
            <ecNumber evidence="14">3.5.4.26</ecNumber>
        </recommendedName>
        <alternativeName>
            <fullName evidence="14">Riboflavin-specific deaminase</fullName>
        </alternativeName>
    </domain>
    <domain>
        <recommendedName>
            <fullName evidence="14">5-amino-6-(5-phosphoribosylamino)uracil reductase</fullName>
            <ecNumber evidence="14">1.1.1.193</ecNumber>
        </recommendedName>
        <alternativeName>
            <fullName evidence="14">HTP reductase</fullName>
        </alternativeName>
    </domain>
</protein>
<dbReference type="InterPro" id="IPR050765">
    <property type="entry name" value="Riboflavin_Biosynth_HTPR"/>
</dbReference>